<keyword evidence="2" id="KW-1185">Reference proteome</keyword>
<proteinExistence type="predicted"/>
<accession>A0ACB8SGP2</accession>
<evidence type="ECO:0000313" key="2">
    <source>
        <dbReference type="Proteomes" id="UP000814140"/>
    </source>
</evidence>
<organism evidence="1 2">
    <name type="scientific">Artomyces pyxidatus</name>
    <dbReference type="NCBI Taxonomy" id="48021"/>
    <lineage>
        <taxon>Eukaryota</taxon>
        <taxon>Fungi</taxon>
        <taxon>Dikarya</taxon>
        <taxon>Basidiomycota</taxon>
        <taxon>Agaricomycotina</taxon>
        <taxon>Agaricomycetes</taxon>
        <taxon>Russulales</taxon>
        <taxon>Auriscalpiaceae</taxon>
        <taxon>Artomyces</taxon>
    </lineage>
</organism>
<dbReference type="Proteomes" id="UP000814140">
    <property type="component" value="Unassembled WGS sequence"/>
</dbReference>
<sequence>MASPVIPTAVTADDFIATQYDYLIVGAGPAGLTLAARLSEDPDIVVGVIEAGDHLSGLAEIDIPGMAVSALELPRINWSFLSKPQSGANGRRIFYPSGKAVGGSTVLNLMSMGRASAKEYDAFESLGNAGWNWAGLLPYFKKACRTAASTIPRDLTATPIEVANAYHVVHKDEFHGSNGPIQKSFPRWLNDLHLPFLQACDNLGLPFNEDPESGKNLGAHTETFAIDPTRATRVTASTAYYRPRKNLVILSGANATRIVLGKDADNGVVASGVVFVKGEGTFTASAKREVILSAGAFKSPQLLELSGIGKQSVLEKHGIQQVIDLPVGDNLLEIHSRVQWLLRAHEEEHPWVPFTFEVTDQFETYDGLRDPIALAEQINLYTQKRLGMMSSVASAVSFVSHKVALTEEEHAAFQSSVDSLGAHVKHRSLLREWSEDPEQAAFELLQVPGFVTLGEHEPVEGARYHTLMTGLLHPLSRGSVHIASSDPLASPDIDLGILAEPADLDVLVSALRFCRKLAGTEPYKVAFKGDFEPPADVQSDEALRAWAQDRVEPFFHTVGTAPMLPLESGGVVDPNLKVYGTRNIRVVDASIIPIQLSCPPMATVYAIAEKACRAADLIKST</sequence>
<comment type="caution">
    <text evidence="1">The sequence shown here is derived from an EMBL/GenBank/DDBJ whole genome shotgun (WGS) entry which is preliminary data.</text>
</comment>
<reference evidence="1" key="2">
    <citation type="journal article" date="2022" name="New Phytol.">
        <title>Evolutionary transition to the ectomycorrhizal habit in the genomes of a hyperdiverse lineage of mushroom-forming fungi.</title>
        <authorList>
            <person name="Looney B."/>
            <person name="Miyauchi S."/>
            <person name="Morin E."/>
            <person name="Drula E."/>
            <person name="Courty P.E."/>
            <person name="Kohler A."/>
            <person name="Kuo A."/>
            <person name="LaButti K."/>
            <person name="Pangilinan J."/>
            <person name="Lipzen A."/>
            <person name="Riley R."/>
            <person name="Andreopoulos W."/>
            <person name="He G."/>
            <person name="Johnson J."/>
            <person name="Nolan M."/>
            <person name="Tritt A."/>
            <person name="Barry K.W."/>
            <person name="Grigoriev I.V."/>
            <person name="Nagy L.G."/>
            <person name="Hibbett D."/>
            <person name="Henrissat B."/>
            <person name="Matheny P.B."/>
            <person name="Labbe J."/>
            <person name="Martin F.M."/>
        </authorList>
    </citation>
    <scope>NUCLEOTIDE SEQUENCE</scope>
    <source>
        <strain evidence="1">HHB10654</strain>
    </source>
</reference>
<protein>
    <submittedName>
        <fullName evidence="1">Alcohol oxidase</fullName>
    </submittedName>
</protein>
<name>A0ACB8SGP2_9AGAM</name>
<dbReference type="EMBL" id="MU277282">
    <property type="protein sequence ID" value="KAI0055699.1"/>
    <property type="molecule type" value="Genomic_DNA"/>
</dbReference>
<evidence type="ECO:0000313" key="1">
    <source>
        <dbReference type="EMBL" id="KAI0055699.1"/>
    </source>
</evidence>
<reference evidence="1" key="1">
    <citation type="submission" date="2021-03" db="EMBL/GenBank/DDBJ databases">
        <authorList>
            <consortium name="DOE Joint Genome Institute"/>
            <person name="Ahrendt S."/>
            <person name="Looney B.P."/>
            <person name="Miyauchi S."/>
            <person name="Morin E."/>
            <person name="Drula E."/>
            <person name="Courty P.E."/>
            <person name="Chicoki N."/>
            <person name="Fauchery L."/>
            <person name="Kohler A."/>
            <person name="Kuo A."/>
            <person name="Labutti K."/>
            <person name="Pangilinan J."/>
            <person name="Lipzen A."/>
            <person name="Riley R."/>
            <person name="Andreopoulos W."/>
            <person name="He G."/>
            <person name="Johnson J."/>
            <person name="Barry K.W."/>
            <person name="Grigoriev I.V."/>
            <person name="Nagy L."/>
            <person name="Hibbett D."/>
            <person name="Henrissat B."/>
            <person name="Matheny P.B."/>
            <person name="Labbe J."/>
            <person name="Martin F."/>
        </authorList>
    </citation>
    <scope>NUCLEOTIDE SEQUENCE</scope>
    <source>
        <strain evidence="1">HHB10654</strain>
    </source>
</reference>
<gene>
    <name evidence="1" type="ORF">BV25DRAFT_1921606</name>
</gene>